<comment type="subcellular location">
    <subcellularLocation>
        <location evidence="1">Cell membrane</location>
        <topology evidence="1">Multi-pass membrane protein</topology>
    </subcellularLocation>
</comment>
<keyword evidence="5 6" id="KW-0472">Membrane</keyword>
<gene>
    <name evidence="8" type="ORF">PN838_19895</name>
</gene>
<evidence type="ECO:0000256" key="2">
    <source>
        <dbReference type="ARBA" id="ARBA00022475"/>
    </source>
</evidence>
<sequence length="133" mass="14792">MTNNSLLAQRYAFLLLGYFGTGYILSNISFNSQIVPVWLPAGIALSAVYLWGYKLLPAVFVASIIFNFSVLPNFEVSQILSELGFQNILIASGATLQTFVGAYILSRWIGNPIKQAESKKTISFIFLWAYLLI</sequence>
<dbReference type="EMBL" id="JAQOMS010000002">
    <property type="protein sequence ID" value="MDC2890592.1"/>
    <property type="molecule type" value="Genomic_DNA"/>
</dbReference>
<keyword evidence="4 6" id="KW-1133">Transmembrane helix</keyword>
<evidence type="ECO:0000256" key="3">
    <source>
        <dbReference type="ARBA" id="ARBA00022692"/>
    </source>
</evidence>
<evidence type="ECO:0000256" key="5">
    <source>
        <dbReference type="ARBA" id="ARBA00023136"/>
    </source>
</evidence>
<dbReference type="InterPro" id="IPR007895">
    <property type="entry name" value="MASE1"/>
</dbReference>
<keyword evidence="2" id="KW-1003">Cell membrane</keyword>
<name>A0ABT5FHC2_9GAMM</name>
<evidence type="ECO:0000256" key="4">
    <source>
        <dbReference type="ARBA" id="ARBA00022989"/>
    </source>
</evidence>
<accession>A0ABT5FHC2</accession>
<feature type="transmembrane region" description="Helical" evidence="6">
    <location>
        <begin position="6"/>
        <end position="25"/>
    </location>
</feature>
<organism evidence="8 9">
    <name type="scientific">Psychrosphaera algicola</name>
    <dbReference type="NCBI Taxonomy" id="3023714"/>
    <lineage>
        <taxon>Bacteria</taxon>
        <taxon>Pseudomonadati</taxon>
        <taxon>Pseudomonadota</taxon>
        <taxon>Gammaproteobacteria</taxon>
        <taxon>Alteromonadales</taxon>
        <taxon>Pseudoalteromonadaceae</taxon>
        <taxon>Psychrosphaera</taxon>
    </lineage>
</organism>
<evidence type="ECO:0000256" key="6">
    <source>
        <dbReference type="SAM" id="Phobius"/>
    </source>
</evidence>
<evidence type="ECO:0000259" key="7">
    <source>
        <dbReference type="Pfam" id="PF05231"/>
    </source>
</evidence>
<proteinExistence type="predicted"/>
<reference evidence="8 9" key="1">
    <citation type="submission" date="2023-01" db="EMBL/GenBank/DDBJ databases">
        <title>Psychrosphaera sp. nov., isolated from marine algae.</title>
        <authorList>
            <person name="Bayburt H."/>
            <person name="Choi B.J."/>
            <person name="Kim J.M."/>
            <person name="Choi D.G."/>
            <person name="Jeon C.O."/>
        </authorList>
    </citation>
    <scope>NUCLEOTIDE SEQUENCE [LARGE SCALE GENOMIC DNA]</scope>
    <source>
        <strain evidence="8 9">G1-22</strain>
    </source>
</reference>
<feature type="domain" description="MASE1" evidence="7">
    <location>
        <begin position="21"/>
        <end position="127"/>
    </location>
</feature>
<dbReference type="RefSeq" id="WP_272181741.1">
    <property type="nucleotide sequence ID" value="NZ_JAQOMS010000002.1"/>
</dbReference>
<comment type="caution">
    <text evidence="8">The sequence shown here is derived from an EMBL/GenBank/DDBJ whole genome shotgun (WGS) entry which is preliminary data.</text>
</comment>
<feature type="transmembrane region" description="Helical" evidence="6">
    <location>
        <begin position="85"/>
        <end position="105"/>
    </location>
</feature>
<keyword evidence="3 6" id="KW-0812">Transmembrane</keyword>
<feature type="transmembrane region" description="Helical" evidence="6">
    <location>
        <begin position="37"/>
        <end position="65"/>
    </location>
</feature>
<evidence type="ECO:0000256" key="1">
    <source>
        <dbReference type="ARBA" id="ARBA00004651"/>
    </source>
</evidence>
<evidence type="ECO:0000313" key="9">
    <source>
        <dbReference type="Proteomes" id="UP001528411"/>
    </source>
</evidence>
<evidence type="ECO:0000313" key="8">
    <source>
        <dbReference type="EMBL" id="MDC2890592.1"/>
    </source>
</evidence>
<dbReference type="Pfam" id="PF05231">
    <property type="entry name" value="MASE1"/>
    <property type="match status" value="1"/>
</dbReference>
<keyword evidence="9" id="KW-1185">Reference proteome</keyword>
<dbReference type="Proteomes" id="UP001528411">
    <property type="component" value="Unassembled WGS sequence"/>
</dbReference>
<protein>
    <submittedName>
        <fullName evidence="8">MASE1 domain-containing protein</fullName>
    </submittedName>
</protein>